<keyword evidence="5" id="KW-1278">Translocase</keyword>
<dbReference type="InterPro" id="IPR040582">
    <property type="entry name" value="OB_MalK-like"/>
</dbReference>
<evidence type="ECO:0000313" key="8">
    <source>
        <dbReference type="EMBL" id="MDR7086152.1"/>
    </source>
</evidence>
<dbReference type="InterPro" id="IPR027417">
    <property type="entry name" value="P-loop_NTPase"/>
</dbReference>
<proteinExistence type="predicted"/>
<dbReference type="Pfam" id="PF17912">
    <property type="entry name" value="OB_MalK"/>
    <property type="match status" value="1"/>
</dbReference>
<evidence type="ECO:0000313" key="9">
    <source>
        <dbReference type="Proteomes" id="UP001257739"/>
    </source>
</evidence>
<evidence type="ECO:0000256" key="4">
    <source>
        <dbReference type="ARBA" id="ARBA00022840"/>
    </source>
</evidence>
<evidence type="ECO:0000256" key="5">
    <source>
        <dbReference type="ARBA" id="ARBA00022967"/>
    </source>
</evidence>
<gene>
    <name evidence="8" type="ORF">J2X11_000991</name>
</gene>
<dbReference type="InterPro" id="IPR047641">
    <property type="entry name" value="ABC_transpr_MalK/UgpC-like"/>
</dbReference>
<keyword evidence="1" id="KW-0813">Transport</keyword>
<keyword evidence="8" id="KW-0762">Sugar transport</keyword>
<dbReference type="SUPFAM" id="SSF52540">
    <property type="entry name" value="P-loop containing nucleoside triphosphate hydrolases"/>
    <property type="match status" value="1"/>
</dbReference>
<comment type="caution">
    <text evidence="8">The sequence shown here is derived from an EMBL/GenBank/DDBJ whole genome shotgun (WGS) entry which is preliminary data.</text>
</comment>
<dbReference type="InterPro" id="IPR003439">
    <property type="entry name" value="ABC_transporter-like_ATP-bd"/>
</dbReference>
<keyword evidence="6" id="KW-0472">Membrane</keyword>
<protein>
    <submittedName>
        <fullName evidence="8">Multiple sugar transport system ATP-binding protein</fullName>
    </submittedName>
</protein>
<dbReference type="Gene3D" id="2.40.50.100">
    <property type="match status" value="1"/>
</dbReference>
<accession>A0ABU1ULV9</accession>
<evidence type="ECO:0000256" key="1">
    <source>
        <dbReference type="ARBA" id="ARBA00022448"/>
    </source>
</evidence>
<dbReference type="Proteomes" id="UP001257739">
    <property type="component" value="Unassembled WGS sequence"/>
</dbReference>
<reference evidence="8 9" key="1">
    <citation type="submission" date="2023-07" db="EMBL/GenBank/DDBJ databases">
        <title>Sorghum-associated microbial communities from plants grown in Nebraska, USA.</title>
        <authorList>
            <person name="Schachtman D."/>
        </authorList>
    </citation>
    <scope>NUCLEOTIDE SEQUENCE [LARGE SCALE GENOMIC DNA]</scope>
    <source>
        <strain evidence="8 9">BE248</strain>
    </source>
</reference>
<dbReference type="SUPFAM" id="SSF50331">
    <property type="entry name" value="MOP-like"/>
    <property type="match status" value="1"/>
</dbReference>
<dbReference type="PANTHER" id="PTHR43875:SF15">
    <property type="entry name" value="TREHALOSE IMPORT ATP-BINDING PROTEIN SUGC"/>
    <property type="match status" value="1"/>
</dbReference>
<evidence type="ECO:0000256" key="3">
    <source>
        <dbReference type="ARBA" id="ARBA00022741"/>
    </source>
</evidence>
<organism evidence="8 9">
    <name type="scientific">Aeromicrobium panaciterrae</name>
    <dbReference type="NCBI Taxonomy" id="363861"/>
    <lineage>
        <taxon>Bacteria</taxon>
        <taxon>Bacillati</taxon>
        <taxon>Actinomycetota</taxon>
        <taxon>Actinomycetes</taxon>
        <taxon>Propionibacteriales</taxon>
        <taxon>Nocardioidaceae</taxon>
        <taxon>Aeromicrobium</taxon>
    </lineage>
</organism>
<dbReference type="EMBL" id="JAVDWH010000001">
    <property type="protein sequence ID" value="MDR7086152.1"/>
    <property type="molecule type" value="Genomic_DNA"/>
</dbReference>
<dbReference type="PANTHER" id="PTHR43875">
    <property type="entry name" value="MALTODEXTRIN IMPORT ATP-BINDING PROTEIN MSMX"/>
    <property type="match status" value="1"/>
</dbReference>
<keyword evidence="4 8" id="KW-0067">ATP-binding</keyword>
<feature type="domain" description="ABC transporter" evidence="7">
    <location>
        <begin position="4"/>
        <end position="246"/>
    </location>
</feature>
<dbReference type="InterPro" id="IPR008995">
    <property type="entry name" value="Mo/tungstate-bd_C_term_dom"/>
</dbReference>
<evidence type="ECO:0000256" key="2">
    <source>
        <dbReference type="ARBA" id="ARBA00022475"/>
    </source>
</evidence>
<dbReference type="SMART" id="SM00382">
    <property type="entry name" value="AAA"/>
    <property type="match status" value="1"/>
</dbReference>
<name>A0ABU1ULV9_9ACTN</name>
<dbReference type="Gene3D" id="3.40.50.300">
    <property type="entry name" value="P-loop containing nucleotide triphosphate hydrolases"/>
    <property type="match status" value="1"/>
</dbReference>
<dbReference type="Pfam" id="PF00005">
    <property type="entry name" value="ABC_tran"/>
    <property type="match status" value="1"/>
</dbReference>
<dbReference type="GO" id="GO:0005524">
    <property type="term" value="F:ATP binding"/>
    <property type="evidence" value="ECO:0007669"/>
    <property type="project" value="UniProtKB-KW"/>
</dbReference>
<dbReference type="RefSeq" id="WP_309967445.1">
    <property type="nucleotide sequence ID" value="NZ_JAVDWH010000001.1"/>
</dbReference>
<evidence type="ECO:0000259" key="7">
    <source>
        <dbReference type="PROSITE" id="PS50893"/>
    </source>
</evidence>
<dbReference type="InterPro" id="IPR003593">
    <property type="entry name" value="AAA+_ATPase"/>
</dbReference>
<keyword evidence="3" id="KW-0547">Nucleotide-binding</keyword>
<keyword evidence="9" id="KW-1185">Reference proteome</keyword>
<dbReference type="PROSITE" id="PS50893">
    <property type="entry name" value="ABC_TRANSPORTER_2"/>
    <property type="match status" value="1"/>
</dbReference>
<keyword evidence="2" id="KW-1003">Cell membrane</keyword>
<sequence length="399" mass="43779">MTSIELRNLTVAGRGARPLLDDVSITVPSGSTLAIIGPSGAGKSLLLRVLVGLEDQSFGEILLDGVDVTKANPRTRDLSMVFQDYSLHPQLDAFDNLAFSSTLRREKSVQRFRRGTLDKRAISDRVNSVSEFLALTDLLELKPADLDEAQRQRVALGRALVRDAAAYLFDDPFSKQAPRSRPHVRSVTSQWQTEAGRTSIFTTSDIAEALTLADRVAVLHQGFVHQVGTPRELYEAPKDMFVAGFLGSPPMNLVPARPSGSQLVMPLATMYLDDELAKRIGDRDLVVVGIRPEDCQESSSPAAATVTDKVEFTTRIDDVEWQGSTQLAYLGYDTDPEVEARLSEVEDLLDFDLFQSFVVAELAAESTLKAGMSIRVVIPRSKINVFDPETGENLSLPQD</sequence>
<evidence type="ECO:0000256" key="6">
    <source>
        <dbReference type="ARBA" id="ARBA00023136"/>
    </source>
</evidence>